<dbReference type="AlphaFoldDB" id="A0A3B0U9S7"/>
<name>A0A3B0U9S7_9ZZZZ</name>
<protein>
    <submittedName>
        <fullName evidence="1">Uncharacterized protein</fullName>
    </submittedName>
</protein>
<sequence length="197" mass="21932">MNRLGIILVVIGFGIFLAIPFLTNHHVSNGIIAKEFNSEEKAELASSAYTSILNQDITTWKLLATTDKAITQVNKAIISTYAFSTEDITRLENLAHNKSLNAENIEALWGKESFKVEAFKNYGNWLFGRDFGSDKELESNIKQVTDNIAQYEVIPKKGIDKYAAKAIKYSIAKHSITGLLQNNAILFLLLTFGLTSI</sequence>
<feature type="non-terminal residue" evidence="1">
    <location>
        <position position="197"/>
    </location>
</feature>
<dbReference type="EMBL" id="UOES01000304">
    <property type="protein sequence ID" value="VAW27791.1"/>
    <property type="molecule type" value="Genomic_DNA"/>
</dbReference>
<organism evidence="1">
    <name type="scientific">hydrothermal vent metagenome</name>
    <dbReference type="NCBI Taxonomy" id="652676"/>
    <lineage>
        <taxon>unclassified sequences</taxon>
        <taxon>metagenomes</taxon>
        <taxon>ecological metagenomes</taxon>
    </lineage>
</organism>
<accession>A0A3B0U9S7</accession>
<reference evidence="1" key="1">
    <citation type="submission" date="2018-06" db="EMBL/GenBank/DDBJ databases">
        <authorList>
            <person name="Zhirakovskaya E."/>
        </authorList>
    </citation>
    <scope>NUCLEOTIDE SEQUENCE</scope>
</reference>
<proteinExistence type="predicted"/>
<gene>
    <name evidence="1" type="ORF">MNBD_BACTEROID06-182</name>
</gene>
<evidence type="ECO:0000313" key="1">
    <source>
        <dbReference type="EMBL" id="VAW27791.1"/>
    </source>
</evidence>